<dbReference type="OrthoDB" id="5347452at2759"/>
<feature type="signal peptide" evidence="3">
    <location>
        <begin position="1"/>
        <end position="19"/>
    </location>
</feature>
<keyword evidence="5" id="KW-1185">Reference proteome</keyword>
<keyword evidence="3" id="KW-0732">Signal</keyword>
<dbReference type="Proteomes" id="UP000800082">
    <property type="component" value="Unassembled WGS sequence"/>
</dbReference>
<feature type="chain" id="PRO_5025471130" description="Mid2 domain-containing protein" evidence="3">
    <location>
        <begin position="20"/>
        <end position="389"/>
    </location>
</feature>
<evidence type="ECO:0008006" key="6">
    <source>
        <dbReference type="Google" id="ProtNLM"/>
    </source>
</evidence>
<evidence type="ECO:0000256" key="3">
    <source>
        <dbReference type="SAM" id="SignalP"/>
    </source>
</evidence>
<sequence length="389" mass="40917">MKYSVSITSLAIALPAVQGIAFGGPASTAIIAGLAPRGTSPKPTVAPTREDMKRRQTNLYPETCGWVDGVYSLSVTCPGSRTCMLYTAGAGMAGCCDGTNTQECGWATSCVDARAYRASSCGSSCLLNTLIRKCTETTAPHCITFSYPSDSILYYGCDADSDSIVSSVLQHATDEVGGTTSMALPTVAANPVITDPNSDKTTNKTRKIAIGLLVGIVVVALFVVACIAIGTLFFLKKKQRRIAANAQSTAAVQATGSESQYPPPQQAYQYPQQQPVAQTQSYQASLFRPPSNPPTTTPSYFPPGLHEEKPGTHTTVHEYAVTPVSPPISPPISGRPTPAPVYSQPYNAPPPTPVVNQYQANAEAHEVDAISVPHAPNQTGPVHEIGTGK</sequence>
<proteinExistence type="predicted"/>
<keyword evidence="2" id="KW-1133">Transmembrane helix</keyword>
<evidence type="ECO:0000256" key="2">
    <source>
        <dbReference type="SAM" id="Phobius"/>
    </source>
</evidence>
<evidence type="ECO:0000313" key="4">
    <source>
        <dbReference type="EMBL" id="KAF1930250.1"/>
    </source>
</evidence>
<keyword evidence="2" id="KW-0472">Membrane</keyword>
<accession>A0A6A5RSC6</accession>
<feature type="compositionally biased region" description="Low complexity" evidence="1">
    <location>
        <begin position="266"/>
        <end position="284"/>
    </location>
</feature>
<feature type="transmembrane region" description="Helical" evidence="2">
    <location>
        <begin position="208"/>
        <end position="235"/>
    </location>
</feature>
<protein>
    <recommendedName>
        <fullName evidence="6">Mid2 domain-containing protein</fullName>
    </recommendedName>
</protein>
<name>A0A6A5RSC6_9PLEO</name>
<keyword evidence="2" id="KW-0812">Transmembrane</keyword>
<evidence type="ECO:0000256" key="1">
    <source>
        <dbReference type="SAM" id="MobiDB-lite"/>
    </source>
</evidence>
<gene>
    <name evidence="4" type="ORF">M421DRAFT_418568</name>
</gene>
<dbReference type="EMBL" id="ML978963">
    <property type="protein sequence ID" value="KAF1930250.1"/>
    <property type="molecule type" value="Genomic_DNA"/>
</dbReference>
<reference evidence="4" key="1">
    <citation type="journal article" date="2020" name="Stud. Mycol.">
        <title>101 Dothideomycetes genomes: a test case for predicting lifestyles and emergence of pathogens.</title>
        <authorList>
            <person name="Haridas S."/>
            <person name="Albert R."/>
            <person name="Binder M."/>
            <person name="Bloem J."/>
            <person name="Labutti K."/>
            <person name="Salamov A."/>
            <person name="Andreopoulos B."/>
            <person name="Baker S."/>
            <person name="Barry K."/>
            <person name="Bills G."/>
            <person name="Bluhm B."/>
            <person name="Cannon C."/>
            <person name="Castanera R."/>
            <person name="Culley D."/>
            <person name="Daum C."/>
            <person name="Ezra D."/>
            <person name="Gonzalez J."/>
            <person name="Henrissat B."/>
            <person name="Kuo A."/>
            <person name="Liang C."/>
            <person name="Lipzen A."/>
            <person name="Lutzoni F."/>
            <person name="Magnuson J."/>
            <person name="Mondo S."/>
            <person name="Nolan M."/>
            <person name="Ohm R."/>
            <person name="Pangilinan J."/>
            <person name="Park H.-J."/>
            <person name="Ramirez L."/>
            <person name="Alfaro M."/>
            <person name="Sun H."/>
            <person name="Tritt A."/>
            <person name="Yoshinaga Y."/>
            <person name="Zwiers L.-H."/>
            <person name="Turgeon B."/>
            <person name="Goodwin S."/>
            <person name="Spatafora J."/>
            <person name="Crous P."/>
            <person name="Grigoriev I."/>
        </authorList>
    </citation>
    <scope>NUCLEOTIDE SEQUENCE</scope>
    <source>
        <strain evidence="4">CBS 183.55</strain>
    </source>
</reference>
<dbReference type="RefSeq" id="XP_033450498.1">
    <property type="nucleotide sequence ID" value="XM_033591830.1"/>
</dbReference>
<feature type="region of interest" description="Disordered" evidence="1">
    <location>
        <begin position="254"/>
        <end position="307"/>
    </location>
</feature>
<dbReference type="AlphaFoldDB" id="A0A6A5RSC6"/>
<dbReference type="GeneID" id="54349498"/>
<evidence type="ECO:0000313" key="5">
    <source>
        <dbReference type="Proteomes" id="UP000800082"/>
    </source>
</evidence>
<organism evidence="4 5">
    <name type="scientific">Didymella exigua CBS 183.55</name>
    <dbReference type="NCBI Taxonomy" id="1150837"/>
    <lineage>
        <taxon>Eukaryota</taxon>
        <taxon>Fungi</taxon>
        <taxon>Dikarya</taxon>
        <taxon>Ascomycota</taxon>
        <taxon>Pezizomycotina</taxon>
        <taxon>Dothideomycetes</taxon>
        <taxon>Pleosporomycetidae</taxon>
        <taxon>Pleosporales</taxon>
        <taxon>Pleosporineae</taxon>
        <taxon>Didymellaceae</taxon>
        <taxon>Didymella</taxon>
    </lineage>
</organism>